<evidence type="ECO:0000259" key="1">
    <source>
        <dbReference type="Pfam" id="PF22016"/>
    </source>
</evidence>
<name>A0A848M908_PAELE</name>
<dbReference type="EMBL" id="JABBPN010000015">
    <property type="protein sequence ID" value="NMO97145.1"/>
    <property type="molecule type" value="Genomic_DNA"/>
</dbReference>
<dbReference type="Pfam" id="PF22016">
    <property type="entry name" value="DUF6933"/>
    <property type="match status" value="1"/>
</dbReference>
<dbReference type="AlphaFoldDB" id="A0A848M908"/>
<keyword evidence="3" id="KW-1185">Reference proteome</keyword>
<dbReference type="RefSeq" id="WP_169505935.1">
    <property type="nucleotide sequence ID" value="NZ_JABBPN010000015.1"/>
</dbReference>
<comment type="caution">
    <text evidence="2">The sequence shown here is derived from an EMBL/GenBank/DDBJ whole genome shotgun (WGS) entry which is preliminary data.</text>
</comment>
<organism evidence="2 3">
    <name type="scientific">Paenibacillus lemnae</name>
    <dbReference type="NCBI Taxonomy" id="1330551"/>
    <lineage>
        <taxon>Bacteria</taxon>
        <taxon>Bacillati</taxon>
        <taxon>Bacillota</taxon>
        <taxon>Bacilli</taxon>
        <taxon>Bacillales</taxon>
        <taxon>Paenibacillaceae</taxon>
        <taxon>Paenibacillus</taxon>
    </lineage>
</organism>
<proteinExistence type="predicted"/>
<gene>
    <name evidence="2" type="ORF">HII30_15380</name>
</gene>
<evidence type="ECO:0000313" key="2">
    <source>
        <dbReference type="EMBL" id="NMO97145.1"/>
    </source>
</evidence>
<reference evidence="2 3" key="1">
    <citation type="submission" date="2020-04" db="EMBL/GenBank/DDBJ databases">
        <title>Paenibacillus algicola sp. nov., a novel marine bacterium producing alginate lyase.</title>
        <authorList>
            <person name="Huang H."/>
        </authorList>
    </citation>
    <scope>NUCLEOTIDE SEQUENCE [LARGE SCALE GENOMIC DNA]</scope>
    <source>
        <strain evidence="2 3">L7-75</strain>
    </source>
</reference>
<accession>A0A848M908</accession>
<feature type="domain" description="DUF6933" evidence="1">
    <location>
        <begin position="4"/>
        <end position="149"/>
    </location>
</feature>
<dbReference type="InterPro" id="IPR053864">
    <property type="entry name" value="DUF6933"/>
</dbReference>
<evidence type="ECO:0000313" key="3">
    <source>
        <dbReference type="Proteomes" id="UP000565468"/>
    </source>
</evidence>
<dbReference type="Proteomes" id="UP000565468">
    <property type="component" value="Unassembled WGS sequence"/>
</dbReference>
<protein>
    <recommendedName>
        <fullName evidence="1">DUF6933 domain-containing protein</fullName>
    </recommendedName>
</protein>
<sequence length="160" mass="18953">MLALRFTQKLLKDMKTAPVDIEEIDPLFSWHVNILQLRKKHIIFVNDSSQLCLVIDGIRSSQVGKLQEKFLCDLKDYLQLEGIKKHIINQYFLEAGEIRIGKTNSRRVIGTMNEMVIYSKNMTFEHTYDLSAWLNKMIYKPIDYEKPIHVFKQEIEKRYS</sequence>